<organism evidence="3 4">
    <name type="scientific">Meridianimarinicoccus aquatilis</name>
    <dbReference type="NCBI Taxonomy" id="2552766"/>
    <lineage>
        <taxon>Bacteria</taxon>
        <taxon>Pseudomonadati</taxon>
        <taxon>Pseudomonadota</taxon>
        <taxon>Alphaproteobacteria</taxon>
        <taxon>Rhodobacterales</taxon>
        <taxon>Paracoccaceae</taxon>
        <taxon>Meridianimarinicoccus</taxon>
    </lineage>
</organism>
<evidence type="ECO:0000313" key="3">
    <source>
        <dbReference type="EMBL" id="TDL91035.1"/>
    </source>
</evidence>
<proteinExistence type="predicted"/>
<evidence type="ECO:0008006" key="5">
    <source>
        <dbReference type="Google" id="ProtNLM"/>
    </source>
</evidence>
<dbReference type="Proteomes" id="UP000294562">
    <property type="component" value="Unassembled WGS sequence"/>
</dbReference>
<feature type="transmembrane region" description="Helical" evidence="1">
    <location>
        <begin position="185"/>
        <end position="204"/>
    </location>
</feature>
<gene>
    <name evidence="3" type="ORF">E2L05_01815</name>
</gene>
<evidence type="ECO:0000256" key="1">
    <source>
        <dbReference type="SAM" id="Phobius"/>
    </source>
</evidence>
<keyword evidence="1" id="KW-0472">Membrane</keyword>
<sequence length="208" mass="21241">MLKTLTAAAIATALLTLPVQAKTVFTDLSSFFVGLPAAGTVYTETFETGYSAGDVVSSTGNMSIVPASTGFNFTVVTGNGSINGSNPLEDFALILQDNDTGPIATLVFTEALAYFGVFYIDAGPPTIDGTNFSTTAASGDSALFAGFHFTAADNRSVITIENVSGDGLWGLDGFVWGTLPTTTTVPVPAALPLLAGALGLLAVARRKG</sequence>
<keyword evidence="4" id="KW-1185">Reference proteome</keyword>
<dbReference type="AlphaFoldDB" id="A0A4R6B3W7"/>
<feature type="signal peptide" evidence="2">
    <location>
        <begin position="1"/>
        <end position="21"/>
    </location>
</feature>
<dbReference type="RefSeq" id="WP_133341189.1">
    <property type="nucleotide sequence ID" value="NZ_SMZO01000003.1"/>
</dbReference>
<reference evidence="3 4" key="1">
    <citation type="submission" date="2019-03" db="EMBL/GenBank/DDBJ databases">
        <title>Rhodobacteraceae bacterium SM1902, a new member of the family Rhodobacteraceae isolated from Yantai.</title>
        <authorList>
            <person name="Sun Y."/>
        </authorList>
    </citation>
    <scope>NUCLEOTIDE SEQUENCE [LARGE SCALE GENOMIC DNA]</scope>
    <source>
        <strain evidence="3 4">SM1902</strain>
    </source>
</reference>
<protein>
    <recommendedName>
        <fullName evidence="5">VPLPA-CTERM sorting domain-containing protein</fullName>
    </recommendedName>
</protein>
<keyword evidence="2" id="KW-0732">Signal</keyword>
<feature type="chain" id="PRO_5021000946" description="VPLPA-CTERM sorting domain-containing protein" evidence="2">
    <location>
        <begin position="22"/>
        <end position="208"/>
    </location>
</feature>
<keyword evidence="1" id="KW-0812">Transmembrane</keyword>
<dbReference type="EMBL" id="SMZO01000003">
    <property type="protein sequence ID" value="TDL91035.1"/>
    <property type="molecule type" value="Genomic_DNA"/>
</dbReference>
<name>A0A4R6B3W7_9RHOB</name>
<comment type="caution">
    <text evidence="3">The sequence shown here is derived from an EMBL/GenBank/DDBJ whole genome shotgun (WGS) entry which is preliminary data.</text>
</comment>
<evidence type="ECO:0000256" key="2">
    <source>
        <dbReference type="SAM" id="SignalP"/>
    </source>
</evidence>
<keyword evidence="1" id="KW-1133">Transmembrane helix</keyword>
<accession>A0A4R6B3W7</accession>
<evidence type="ECO:0000313" key="4">
    <source>
        <dbReference type="Proteomes" id="UP000294562"/>
    </source>
</evidence>